<evidence type="ECO:0000313" key="12">
    <source>
        <dbReference type="EMBL" id="ELU11025.1"/>
    </source>
</evidence>
<dbReference type="GO" id="GO:0030509">
    <property type="term" value="P:BMP signaling pathway"/>
    <property type="evidence" value="ECO:0007669"/>
    <property type="project" value="TreeGrafter"/>
</dbReference>
<keyword evidence="9" id="KW-0812">Transmembrane</keyword>
<dbReference type="AlphaFoldDB" id="R7V5F6"/>
<dbReference type="PANTHER" id="PTHR31428">
    <property type="entry name" value="RGM DOMAIN FAMILY MEMBER DRAG-1"/>
    <property type="match status" value="1"/>
</dbReference>
<dbReference type="Pfam" id="PF06535">
    <property type="entry name" value="RGM_N"/>
    <property type="match status" value="1"/>
</dbReference>
<dbReference type="OrthoDB" id="10013795at2759"/>
<dbReference type="STRING" id="283909.R7V5F6"/>
<keyword evidence="3" id="KW-1003">Cell membrane</keyword>
<dbReference type="InterPro" id="IPR040287">
    <property type="entry name" value="RGM"/>
</dbReference>
<keyword evidence="6 9" id="KW-0472">Membrane</keyword>
<dbReference type="GO" id="GO:0098552">
    <property type="term" value="C:side of membrane"/>
    <property type="evidence" value="ECO:0007669"/>
    <property type="project" value="UniProtKB-KW"/>
</dbReference>
<evidence type="ECO:0000256" key="6">
    <source>
        <dbReference type="ARBA" id="ARBA00023136"/>
    </source>
</evidence>
<reference evidence="12 14" key="2">
    <citation type="journal article" date="2013" name="Nature">
        <title>Insights into bilaterian evolution from three spiralian genomes.</title>
        <authorList>
            <person name="Simakov O."/>
            <person name="Marletaz F."/>
            <person name="Cho S.J."/>
            <person name="Edsinger-Gonzales E."/>
            <person name="Havlak P."/>
            <person name="Hellsten U."/>
            <person name="Kuo D.H."/>
            <person name="Larsson T."/>
            <person name="Lv J."/>
            <person name="Arendt D."/>
            <person name="Savage R."/>
            <person name="Osoegawa K."/>
            <person name="de Jong P."/>
            <person name="Grimwood J."/>
            <person name="Chapman J.A."/>
            <person name="Shapiro H."/>
            <person name="Aerts A."/>
            <person name="Otillar R.P."/>
            <person name="Terry A.Y."/>
            <person name="Boore J.L."/>
            <person name="Grigoriev I.V."/>
            <person name="Lindberg D.R."/>
            <person name="Seaver E.C."/>
            <person name="Weisblat D.A."/>
            <person name="Putnam N.H."/>
            <person name="Rokhsar D.S."/>
        </authorList>
    </citation>
    <scope>NUCLEOTIDE SEQUENCE</scope>
    <source>
        <strain evidence="12 14">I ESC-2004</strain>
    </source>
</reference>
<comment type="subcellular location">
    <subcellularLocation>
        <location evidence="1">Cell membrane</location>
        <topology evidence="1">Lipid-anchor</topology>
        <topology evidence="1">GPI-anchor</topology>
    </subcellularLocation>
</comment>
<feature type="domain" description="Repulsive guidance molecule C-terminal" evidence="10">
    <location>
        <begin position="160"/>
        <end position="403"/>
    </location>
</feature>
<feature type="transmembrane region" description="Helical" evidence="9">
    <location>
        <begin position="12"/>
        <end position="31"/>
    </location>
</feature>
<dbReference type="Pfam" id="PF06534">
    <property type="entry name" value="RGM_C"/>
    <property type="match status" value="1"/>
</dbReference>
<evidence type="ECO:0000256" key="4">
    <source>
        <dbReference type="ARBA" id="ARBA00022622"/>
    </source>
</evidence>
<dbReference type="PANTHER" id="PTHR31428:SF6">
    <property type="entry name" value="REPULSIVE GUIDANCE MOLECULE B HOMOLOG DRAG-1"/>
    <property type="match status" value="1"/>
</dbReference>
<evidence type="ECO:0000259" key="11">
    <source>
        <dbReference type="Pfam" id="PF06535"/>
    </source>
</evidence>
<organism evidence="12">
    <name type="scientific">Capitella teleta</name>
    <name type="common">Polychaete worm</name>
    <dbReference type="NCBI Taxonomy" id="283909"/>
    <lineage>
        <taxon>Eukaryota</taxon>
        <taxon>Metazoa</taxon>
        <taxon>Spiralia</taxon>
        <taxon>Lophotrochozoa</taxon>
        <taxon>Annelida</taxon>
        <taxon>Polychaeta</taxon>
        <taxon>Sedentaria</taxon>
        <taxon>Scolecida</taxon>
        <taxon>Capitellidae</taxon>
        <taxon>Capitella</taxon>
    </lineage>
</organism>
<evidence type="ECO:0000256" key="9">
    <source>
        <dbReference type="SAM" id="Phobius"/>
    </source>
</evidence>
<dbReference type="Proteomes" id="UP000014760">
    <property type="component" value="Unassembled WGS sequence"/>
</dbReference>
<feature type="domain" description="Repulsive guidance molecule N-terminal" evidence="11">
    <location>
        <begin position="74"/>
        <end position="122"/>
    </location>
</feature>
<accession>R7V5F6</accession>
<name>R7V5F6_CAPTE</name>
<keyword evidence="4" id="KW-0336">GPI-anchor</keyword>
<keyword evidence="5" id="KW-0732">Signal</keyword>
<evidence type="ECO:0000256" key="7">
    <source>
        <dbReference type="ARBA" id="ARBA00023180"/>
    </source>
</evidence>
<sequence length="448" mass="49212">MGCHSQGRPLSSLLLVIFIMLIPLIVDANLLSDSSQPARSYPCDVGDCWNLFELARETLGVRGEYPPPADYTPSPADHSSHCVPMRTFFRCIQNMTAPCRGDLSFHSAKLVVEQHMRQFNCSARGKVFSASQLPSGETHRSARPPQSPVCSYRGESERVLCSVFGDPHLRAFDGSHAACKMTGAWSLLDNEYLTLQATSEALANSPGGVASALTKLTLIIKGHDDCAQGDYVTFQAPDQHGVLASTFDDGRSHFGPQRSVFISEVAAGSHVEITLRYIATRLVVRRFAGGYLSLTMSAPSDVIRDARSRNNMQLCVRGCPAPQTLSLADVFSVRSDHVTMPDSGVMAVPRRRMSREAAQERCRLAKVVDDYLDSCVFDLLSTGDVNFTRMASSALLDAIRLVPEEMQRLRNRTKVQLISQVLHSNSAHHIYLSAMQTTLLLLVLLNVL</sequence>
<comment type="similarity">
    <text evidence="2">Belongs to the repulsive guidance molecule (RGM) family.</text>
</comment>
<reference evidence="13" key="3">
    <citation type="submission" date="2015-06" db="UniProtKB">
        <authorList>
            <consortium name="EnsemblMetazoa"/>
        </authorList>
    </citation>
    <scope>IDENTIFICATION</scope>
</reference>
<evidence type="ECO:0000256" key="1">
    <source>
        <dbReference type="ARBA" id="ARBA00004609"/>
    </source>
</evidence>
<keyword evidence="14" id="KW-1185">Reference proteome</keyword>
<keyword evidence="8" id="KW-0449">Lipoprotein</keyword>
<reference evidence="14" key="1">
    <citation type="submission" date="2012-12" db="EMBL/GenBank/DDBJ databases">
        <authorList>
            <person name="Hellsten U."/>
            <person name="Grimwood J."/>
            <person name="Chapman J.A."/>
            <person name="Shapiro H."/>
            <person name="Aerts A."/>
            <person name="Otillar R.P."/>
            <person name="Terry A.Y."/>
            <person name="Boore J.L."/>
            <person name="Simakov O."/>
            <person name="Marletaz F."/>
            <person name="Cho S.-J."/>
            <person name="Edsinger-Gonzales E."/>
            <person name="Havlak P."/>
            <person name="Kuo D.-H."/>
            <person name="Larsson T."/>
            <person name="Lv J."/>
            <person name="Arendt D."/>
            <person name="Savage R."/>
            <person name="Osoegawa K."/>
            <person name="de Jong P."/>
            <person name="Lindberg D.R."/>
            <person name="Seaver E.C."/>
            <person name="Weisblat D.A."/>
            <person name="Putnam N.H."/>
            <person name="Grigoriev I.V."/>
            <person name="Rokhsar D.S."/>
        </authorList>
    </citation>
    <scope>NUCLEOTIDE SEQUENCE</scope>
    <source>
        <strain evidence="14">I ESC-2004</strain>
    </source>
</reference>
<dbReference type="OMA" id="CDYESRA"/>
<keyword evidence="7" id="KW-0325">Glycoprotein</keyword>
<dbReference type="GO" id="GO:0015026">
    <property type="term" value="F:coreceptor activity"/>
    <property type="evidence" value="ECO:0007669"/>
    <property type="project" value="TreeGrafter"/>
</dbReference>
<protein>
    <recommendedName>
        <fullName evidence="15">Repulsive guidance molecule N-terminal domain-containing protein</fullName>
    </recommendedName>
</protein>
<keyword evidence="9" id="KW-1133">Transmembrane helix</keyword>
<evidence type="ECO:0000256" key="3">
    <source>
        <dbReference type="ARBA" id="ARBA00022475"/>
    </source>
</evidence>
<evidence type="ECO:0000256" key="8">
    <source>
        <dbReference type="ARBA" id="ARBA00023288"/>
    </source>
</evidence>
<dbReference type="InterPro" id="IPR009496">
    <property type="entry name" value="RGM_C"/>
</dbReference>
<evidence type="ECO:0000313" key="13">
    <source>
        <dbReference type="EnsemblMetazoa" id="CapteP167757"/>
    </source>
</evidence>
<dbReference type="EMBL" id="AMQN01020355">
    <property type="status" value="NOT_ANNOTATED_CDS"/>
    <property type="molecule type" value="Genomic_DNA"/>
</dbReference>
<dbReference type="GO" id="GO:0005886">
    <property type="term" value="C:plasma membrane"/>
    <property type="evidence" value="ECO:0007669"/>
    <property type="project" value="UniProtKB-SubCell"/>
</dbReference>
<proteinExistence type="inferred from homology"/>
<dbReference type="EnsemblMetazoa" id="CapteT167757">
    <property type="protein sequence ID" value="CapteP167757"/>
    <property type="gene ID" value="CapteG167757"/>
</dbReference>
<dbReference type="HOGENOM" id="CLU_032775_1_1_1"/>
<evidence type="ECO:0008006" key="15">
    <source>
        <dbReference type="Google" id="ProtNLM"/>
    </source>
</evidence>
<dbReference type="Gene3D" id="3.40.1000.10">
    <property type="entry name" value="Mog1/PsbP, alpha/beta/alpha sandwich"/>
    <property type="match status" value="1"/>
</dbReference>
<evidence type="ECO:0000256" key="5">
    <source>
        <dbReference type="ARBA" id="ARBA00022729"/>
    </source>
</evidence>
<gene>
    <name evidence="12" type="ORF">CAPTEDRAFT_167757</name>
</gene>
<evidence type="ECO:0000313" key="14">
    <source>
        <dbReference type="Proteomes" id="UP000014760"/>
    </source>
</evidence>
<evidence type="ECO:0000256" key="2">
    <source>
        <dbReference type="ARBA" id="ARBA00005321"/>
    </source>
</evidence>
<dbReference type="InterPro" id="IPR010536">
    <property type="entry name" value="RGM_N"/>
</dbReference>
<dbReference type="EMBL" id="KB297051">
    <property type="protein sequence ID" value="ELU11025.1"/>
    <property type="molecule type" value="Genomic_DNA"/>
</dbReference>
<evidence type="ECO:0000259" key="10">
    <source>
        <dbReference type="Pfam" id="PF06534"/>
    </source>
</evidence>